<dbReference type="InterPro" id="IPR029288">
    <property type="entry name" value="DUF4607"/>
</dbReference>
<dbReference type="EMBL" id="CALSGD010001600">
    <property type="protein sequence ID" value="CAH7322045.1"/>
    <property type="molecule type" value="Genomic_DNA"/>
</dbReference>
<dbReference type="Proteomes" id="UP001152836">
    <property type="component" value="Unassembled WGS sequence"/>
</dbReference>
<sequence>MLGTYQVLNVSPVLRPFTAIGLCKSISQSSSSPQIICKIPSESVQQEKVTASRSSTSSTTNTDSLSICGSALGRGLVAVTPEMIPKHPHSPTERRSKAASTYRVQVAKEPLPLLVGCSSHLFSKKLMKVCSSAAPRPPRRFHTACSETLSRPVVNAVVNAHLH</sequence>
<organism evidence="1 2">
    <name type="scientific">Phodopus roborovskii</name>
    <name type="common">Roborovski's desert hamster</name>
    <name type="synonym">Cricetulus roborovskii</name>
    <dbReference type="NCBI Taxonomy" id="109678"/>
    <lineage>
        <taxon>Eukaryota</taxon>
        <taxon>Metazoa</taxon>
        <taxon>Chordata</taxon>
        <taxon>Craniata</taxon>
        <taxon>Vertebrata</taxon>
        <taxon>Euteleostomi</taxon>
        <taxon>Mammalia</taxon>
        <taxon>Eutheria</taxon>
        <taxon>Euarchontoglires</taxon>
        <taxon>Glires</taxon>
        <taxon>Rodentia</taxon>
        <taxon>Myomorpha</taxon>
        <taxon>Muroidea</taxon>
        <taxon>Cricetidae</taxon>
        <taxon>Cricetinae</taxon>
        <taxon>Phodopus</taxon>
    </lineage>
</organism>
<gene>
    <name evidence="1" type="primary">1700113H08Rik</name>
    <name evidence="1" type="ORF">PHOROB_LOCUS16003</name>
</gene>
<accession>A0AAV0A8C1</accession>
<dbReference type="Pfam" id="PF15380">
    <property type="entry name" value="DUF4607"/>
    <property type="match status" value="1"/>
</dbReference>
<evidence type="ECO:0000313" key="2">
    <source>
        <dbReference type="Proteomes" id="UP001152836"/>
    </source>
</evidence>
<protein>
    <submittedName>
        <fullName evidence="1">1700113H08Rik protein</fullName>
    </submittedName>
</protein>
<evidence type="ECO:0000313" key="1">
    <source>
        <dbReference type="EMBL" id="CAH7322045.1"/>
    </source>
</evidence>
<proteinExistence type="predicted"/>
<keyword evidence="2" id="KW-1185">Reference proteome</keyword>
<name>A0AAV0A8C1_PHORO</name>
<dbReference type="PANTHER" id="PTHR40708:SF1">
    <property type="entry name" value="RIKEN CDNA 1700113H08 GENE"/>
    <property type="match status" value="1"/>
</dbReference>
<comment type="caution">
    <text evidence="1">The sequence shown here is derived from an EMBL/GenBank/DDBJ whole genome shotgun (WGS) entry which is preliminary data.</text>
</comment>
<dbReference type="AlphaFoldDB" id="A0AAV0A8C1"/>
<dbReference type="PANTHER" id="PTHR40708">
    <property type="entry name" value="RIKEN CDNA 1700113H08 GENE"/>
    <property type="match status" value="1"/>
</dbReference>
<reference evidence="1" key="1">
    <citation type="submission" date="2022-06" db="EMBL/GenBank/DDBJ databases">
        <authorList>
            <person name="Andreotti S."/>
            <person name="Wyler E."/>
        </authorList>
    </citation>
    <scope>NUCLEOTIDE SEQUENCE</scope>
</reference>